<keyword evidence="15" id="KW-0238">DNA-binding</keyword>
<feature type="region of interest" description="Disordered" evidence="21">
    <location>
        <begin position="270"/>
        <end position="297"/>
    </location>
</feature>
<feature type="compositionally biased region" description="Acidic residues" evidence="21">
    <location>
        <begin position="479"/>
        <end position="506"/>
    </location>
</feature>
<dbReference type="GO" id="GO:0010792">
    <property type="term" value="P:DNA double-strand break processing involved in repair via single-strand annealing"/>
    <property type="evidence" value="ECO:0007669"/>
    <property type="project" value="TreeGrafter"/>
</dbReference>
<sequence length="638" mass="72746">MTSPQFPGGHENSPGIGGTPAETNELFHELLNRLRVCHDNALQGLQLKVTKLKKERYLDAQRLEEFYNRNQHLREEQRNLQDSITLLKDRLKSAVCDRCRETERERKKTQAGTENQNNLPLINEIKAERDILREENRKLRLELKQLRSEQTSFVDPEEVMIPDSPLQPMSFPVVSKLKRKRDPSHVRYAERPLSQPLPDLQKEEYSRSSGSRGGAVLVPETCDLDVMHFTEHNSKIHGRTVVAETCRLDLHADQDSGRDGDSQTLLHHPLKQGQEEDESSVSTTVRNASVPKPKSDDPSCVWRRLFQYKACPVLEEQDMKKNHNGPKSSQQRPGKMIEHINIHDPCEGRSCEPEQGRPEDLPPCSPCKSHLASQNCSPCDQSWSVDPGAALSQYGTDNPTYPEPKAQPPETVDMDCTYVSHSLLIRSRKQTGLDNSATGIGLKANDSLANIFDTTGEGEYESCPQDDVSAQEQEHVYENEPEEEGEEEEQEQEQDEEHTEEAGFMEEDLHRPSTQAGEGHTGDITEKTSTIARVEVVRKKNERRKLQGHTCKECEIYYAGLPAAERKKKLSSCSRHRFRYIPPATPENFWEVGFPSTQTCIERGTYRYVKEDNQVDPRMRRRRPYLAMFSPKAKASKI</sequence>
<keyword evidence="12" id="KW-0378">Hydrolase</keyword>
<evidence type="ECO:0000256" key="3">
    <source>
        <dbReference type="ARBA" id="ARBA00007496"/>
    </source>
</evidence>
<dbReference type="GO" id="GO:0051301">
    <property type="term" value="P:cell division"/>
    <property type="evidence" value="ECO:0007669"/>
    <property type="project" value="UniProtKB-KW"/>
</dbReference>
<dbReference type="EMBL" id="JAROKS010000016">
    <property type="protein sequence ID" value="KAK1795406.1"/>
    <property type="molecule type" value="Genomic_DNA"/>
</dbReference>
<dbReference type="PANTHER" id="PTHR15107">
    <property type="entry name" value="RETINOBLASTOMA BINDING PROTEIN 8"/>
    <property type="match status" value="1"/>
</dbReference>
<organism evidence="24 25">
    <name type="scientific">Electrophorus voltai</name>
    <dbReference type="NCBI Taxonomy" id="2609070"/>
    <lineage>
        <taxon>Eukaryota</taxon>
        <taxon>Metazoa</taxon>
        <taxon>Chordata</taxon>
        <taxon>Craniata</taxon>
        <taxon>Vertebrata</taxon>
        <taxon>Euteleostomi</taxon>
        <taxon>Actinopterygii</taxon>
        <taxon>Neopterygii</taxon>
        <taxon>Teleostei</taxon>
        <taxon>Ostariophysi</taxon>
        <taxon>Gymnotiformes</taxon>
        <taxon>Gymnotoidei</taxon>
        <taxon>Gymnotidae</taxon>
        <taxon>Electrophorus</taxon>
    </lineage>
</organism>
<gene>
    <name evidence="24" type="ORF">P4O66_010573</name>
</gene>
<proteinExistence type="inferred from homology"/>
<keyword evidence="11" id="KW-0498">Mitosis</keyword>
<evidence type="ECO:0000256" key="15">
    <source>
        <dbReference type="ARBA" id="ARBA00023125"/>
    </source>
</evidence>
<evidence type="ECO:0000256" key="5">
    <source>
        <dbReference type="ARBA" id="ARBA00022454"/>
    </source>
</evidence>
<dbReference type="GO" id="GO:0004519">
    <property type="term" value="F:endonuclease activity"/>
    <property type="evidence" value="ECO:0007669"/>
    <property type="project" value="UniProtKB-KW"/>
</dbReference>
<keyword evidence="10" id="KW-0227">DNA damage</keyword>
<feature type="coiled-coil region" evidence="20">
    <location>
        <begin position="122"/>
        <end position="149"/>
    </location>
</feature>
<keyword evidence="8" id="KW-0540">Nuclease</keyword>
<evidence type="ECO:0000256" key="12">
    <source>
        <dbReference type="ARBA" id="ARBA00022801"/>
    </source>
</evidence>
<keyword evidence="9" id="KW-0255">Endonuclease</keyword>
<evidence type="ECO:0000256" key="19">
    <source>
        <dbReference type="ARBA" id="ARBA00023306"/>
    </source>
</evidence>
<dbReference type="GO" id="GO:0005694">
    <property type="term" value="C:chromosome"/>
    <property type="evidence" value="ECO:0007669"/>
    <property type="project" value="UniProtKB-SubCell"/>
</dbReference>
<dbReference type="InterPro" id="IPR013882">
    <property type="entry name" value="Ctp1_C"/>
</dbReference>
<evidence type="ECO:0000259" key="22">
    <source>
        <dbReference type="Pfam" id="PF08573"/>
    </source>
</evidence>
<dbReference type="Pfam" id="PF10482">
    <property type="entry name" value="CtIP_N"/>
    <property type="match status" value="1"/>
</dbReference>
<evidence type="ECO:0000256" key="16">
    <source>
        <dbReference type="ARBA" id="ARBA00023204"/>
    </source>
</evidence>
<evidence type="ECO:0000313" key="24">
    <source>
        <dbReference type="EMBL" id="KAK1795406.1"/>
    </source>
</evidence>
<keyword evidence="14 20" id="KW-0175">Coiled coil</keyword>
<comment type="similarity">
    <text evidence="3">Belongs to the COM1/SAE2/CtIP family.</text>
</comment>
<evidence type="ECO:0000256" key="8">
    <source>
        <dbReference type="ARBA" id="ARBA00022722"/>
    </source>
</evidence>
<keyword evidence="18" id="KW-0469">Meiosis</keyword>
<evidence type="ECO:0000256" key="1">
    <source>
        <dbReference type="ARBA" id="ARBA00004123"/>
    </source>
</evidence>
<comment type="subcellular location">
    <subcellularLocation>
        <location evidence="2">Chromosome</location>
    </subcellularLocation>
    <subcellularLocation>
        <location evidence="1">Nucleus</location>
    </subcellularLocation>
</comment>
<dbReference type="PANTHER" id="PTHR15107:SF4">
    <property type="entry name" value="DNA ENDONUCLEASE RBBP8"/>
    <property type="match status" value="1"/>
</dbReference>
<dbReference type="Proteomes" id="UP001239994">
    <property type="component" value="Unassembled WGS sequence"/>
</dbReference>
<feature type="coiled-coil region" evidence="20">
    <location>
        <begin position="63"/>
        <end position="90"/>
    </location>
</feature>
<evidence type="ECO:0000256" key="17">
    <source>
        <dbReference type="ARBA" id="ARBA00023242"/>
    </source>
</evidence>
<name>A0AAD9DVF3_9TELE</name>
<evidence type="ECO:0000313" key="25">
    <source>
        <dbReference type="Proteomes" id="UP001239994"/>
    </source>
</evidence>
<evidence type="ECO:0000256" key="14">
    <source>
        <dbReference type="ARBA" id="ARBA00023054"/>
    </source>
</evidence>
<evidence type="ECO:0000259" key="23">
    <source>
        <dbReference type="Pfam" id="PF10482"/>
    </source>
</evidence>
<dbReference type="GO" id="GO:0003684">
    <property type="term" value="F:damaged DNA binding"/>
    <property type="evidence" value="ECO:0007669"/>
    <property type="project" value="TreeGrafter"/>
</dbReference>
<dbReference type="AlphaFoldDB" id="A0AAD9DVF3"/>
<reference evidence="24" key="1">
    <citation type="submission" date="2023-03" db="EMBL/GenBank/DDBJ databases">
        <title>Electrophorus voltai genome.</title>
        <authorList>
            <person name="Bian C."/>
        </authorList>
    </citation>
    <scope>NUCLEOTIDE SEQUENCE</scope>
    <source>
        <strain evidence="24">CB-2022</strain>
        <tissue evidence="24">Muscle</tissue>
    </source>
</reference>
<keyword evidence="7" id="KW-0132">Cell division</keyword>
<dbReference type="InterPro" id="IPR033316">
    <property type="entry name" value="RBBP8-like"/>
</dbReference>
<keyword evidence="19" id="KW-0131">Cell cycle</keyword>
<keyword evidence="13" id="KW-0862">Zinc</keyword>
<dbReference type="Pfam" id="PF08573">
    <property type="entry name" value="SAE2"/>
    <property type="match status" value="1"/>
</dbReference>
<evidence type="ECO:0000256" key="13">
    <source>
        <dbReference type="ARBA" id="ARBA00022833"/>
    </source>
</evidence>
<protein>
    <recommendedName>
        <fullName evidence="4">DNA endonuclease RBBP8</fullName>
    </recommendedName>
</protein>
<keyword evidence="16" id="KW-0234">DNA repair</keyword>
<keyword evidence="25" id="KW-1185">Reference proteome</keyword>
<evidence type="ECO:0000256" key="6">
    <source>
        <dbReference type="ARBA" id="ARBA00022553"/>
    </source>
</evidence>
<evidence type="ECO:0000256" key="9">
    <source>
        <dbReference type="ARBA" id="ARBA00022759"/>
    </source>
</evidence>
<feature type="region of interest" description="Disordered" evidence="21">
    <location>
        <begin position="1"/>
        <end position="22"/>
    </location>
</feature>
<comment type="caution">
    <text evidence="24">The sequence shown here is derived from an EMBL/GenBank/DDBJ whole genome shotgun (WGS) entry which is preliminary data.</text>
</comment>
<feature type="region of interest" description="Disordered" evidence="21">
    <location>
        <begin position="456"/>
        <end position="529"/>
    </location>
</feature>
<evidence type="ECO:0000256" key="10">
    <source>
        <dbReference type="ARBA" id="ARBA00022763"/>
    </source>
</evidence>
<dbReference type="InterPro" id="IPR019518">
    <property type="entry name" value="CtIP_N"/>
</dbReference>
<feature type="domain" description="DNA endonuclease Ctp1 N-terminal" evidence="23">
    <location>
        <begin position="27"/>
        <end position="144"/>
    </location>
</feature>
<keyword evidence="6" id="KW-0597">Phosphoprotein</keyword>
<keyword evidence="5" id="KW-0158">Chromosome</keyword>
<evidence type="ECO:0000256" key="21">
    <source>
        <dbReference type="SAM" id="MobiDB-lite"/>
    </source>
</evidence>
<dbReference type="GO" id="GO:0016787">
    <property type="term" value="F:hydrolase activity"/>
    <property type="evidence" value="ECO:0007669"/>
    <property type="project" value="UniProtKB-KW"/>
</dbReference>
<dbReference type="GO" id="GO:0005634">
    <property type="term" value="C:nucleus"/>
    <property type="evidence" value="ECO:0007669"/>
    <property type="project" value="UniProtKB-SubCell"/>
</dbReference>
<feature type="region of interest" description="Disordered" evidence="21">
    <location>
        <begin position="390"/>
        <end position="412"/>
    </location>
</feature>
<feature type="region of interest" description="Disordered" evidence="21">
    <location>
        <begin position="176"/>
        <end position="213"/>
    </location>
</feature>
<evidence type="ECO:0000256" key="7">
    <source>
        <dbReference type="ARBA" id="ARBA00022618"/>
    </source>
</evidence>
<accession>A0AAD9DVF3</accession>
<evidence type="ECO:0000256" key="11">
    <source>
        <dbReference type="ARBA" id="ARBA00022776"/>
    </source>
</evidence>
<evidence type="ECO:0000256" key="20">
    <source>
        <dbReference type="SAM" id="Coils"/>
    </source>
</evidence>
<evidence type="ECO:0000256" key="18">
    <source>
        <dbReference type="ARBA" id="ARBA00023254"/>
    </source>
</evidence>
<dbReference type="GO" id="GO:0051321">
    <property type="term" value="P:meiotic cell cycle"/>
    <property type="evidence" value="ECO:0007669"/>
    <property type="project" value="UniProtKB-KW"/>
</dbReference>
<evidence type="ECO:0000256" key="4">
    <source>
        <dbReference type="ARBA" id="ARBA00020680"/>
    </source>
</evidence>
<keyword evidence="17" id="KW-0539">Nucleus</keyword>
<feature type="domain" description="DNA endonuclease activator Ctp1 C-terminal" evidence="22">
    <location>
        <begin position="564"/>
        <end position="598"/>
    </location>
</feature>
<evidence type="ECO:0000256" key="2">
    <source>
        <dbReference type="ARBA" id="ARBA00004286"/>
    </source>
</evidence>